<dbReference type="AlphaFoldDB" id="A0A9J5ZP27"/>
<protein>
    <recommendedName>
        <fullName evidence="3">Endonuclease/exonuclease/phosphatase domain-containing protein</fullName>
    </recommendedName>
</protein>
<dbReference type="OrthoDB" id="1746429at2759"/>
<sequence length="114" mass="13301">MEFRGHRWIQGFLDALSDTESRRPRIQIPTNLSELKSIGRTYTWSNGRTCSKIDRAIVNGEWMLNMIPMEVTVLNPGTSDHSHLSLELDRQRRCSHKAFKFSIMLLSIQSFYNE</sequence>
<reference evidence="1 2" key="1">
    <citation type="submission" date="2020-09" db="EMBL/GenBank/DDBJ databases">
        <title>De no assembly of potato wild relative species, Solanum commersonii.</title>
        <authorList>
            <person name="Cho K."/>
        </authorList>
    </citation>
    <scope>NUCLEOTIDE SEQUENCE [LARGE SCALE GENOMIC DNA]</scope>
    <source>
        <strain evidence="1">LZ3.2</strain>
        <tissue evidence="1">Leaf</tissue>
    </source>
</reference>
<organism evidence="1 2">
    <name type="scientific">Solanum commersonii</name>
    <name type="common">Commerson's wild potato</name>
    <name type="synonym">Commerson's nightshade</name>
    <dbReference type="NCBI Taxonomy" id="4109"/>
    <lineage>
        <taxon>Eukaryota</taxon>
        <taxon>Viridiplantae</taxon>
        <taxon>Streptophyta</taxon>
        <taxon>Embryophyta</taxon>
        <taxon>Tracheophyta</taxon>
        <taxon>Spermatophyta</taxon>
        <taxon>Magnoliopsida</taxon>
        <taxon>eudicotyledons</taxon>
        <taxon>Gunneridae</taxon>
        <taxon>Pentapetalae</taxon>
        <taxon>asterids</taxon>
        <taxon>lamiids</taxon>
        <taxon>Solanales</taxon>
        <taxon>Solanaceae</taxon>
        <taxon>Solanoideae</taxon>
        <taxon>Solaneae</taxon>
        <taxon>Solanum</taxon>
    </lineage>
</organism>
<comment type="caution">
    <text evidence="1">The sequence shown here is derived from an EMBL/GenBank/DDBJ whole genome shotgun (WGS) entry which is preliminary data.</text>
</comment>
<name>A0A9J5ZP27_SOLCO</name>
<dbReference type="Proteomes" id="UP000824120">
    <property type="component" value="Chromosome 3"/>
</dbReference>
<accession>A0A9J5ZP27</accession>
<evidence type="ECO:0008006" key="3">
    <source>
        <dbReference type="Google" id="ProtNLM"/>
    </source>
</evidence>
<dbReference type="EMBL" id="JACXVP010000003">
    <property type="protein sequence ID" value="KAG5613918.1"/>
    <property type="molecule type" value="Genomic_DNA"/>
</dbReference>
<evidence type="ECO:0000313" key="1">
    <source>
        <dbReference type="EMBL" id="KAG5613918.1"/>
    </source>
</evidence>
<dbReference type="InterPro" id="IPR036691">
    <property type="entry name" value="Endo/exonu/phosph_ase_sf"/>
</dbReference>
<gene>
    <name evidence="1" type="ORF">H5410_013742</name>
</gene>
<evidence type="ECO:0000313" key="2">
    <source>
        <dbReference type="Proteomes" id="UP000824120"/>
    </source>
</evidence>
<dbReference type="Gene3D" id="3.60.10.10">
    <property type="entry name" value="Endonuclease/exonuclease/phosphatase"/>
    <property type="match status" value="1"/>
</dbReference>
<dbReference type="PANTHER" id="PTHR33710">
    <property type="entry name" value="BNAC02G09200D PROTEIN"/>
    <property type="match status" value="1"/>
</dbReference>
<dbReference type="PANTHER" id="PTHR33710:SF65">
    <property type="entry name" value="ENDONUCLEASE_EXONUCLEASE_PHOSPHATASE"/>
    <property type="match status" value="1"/>
</dbReference>
<proteinExistence type="predicted"/>
<keyword evidence="2" id="KW-1185">Reference proteome</keyword>
<dbReference type="SUPFAM" id="SSF56219">
    <property type="entry name" value="DNase I-like"/>
    <property type="match status" value="1"/>
</dbReference>